<dbReference type="STRING" id="1123291.SAMN04490355_10463"/>
<proteinExistence type="predicted"/>
<sequence length="140" mass="15494">MNKVICPHCKAAVPQGNFCSLCKTKLVTICNCWKTGGKFNCGLPNCTTDSLPFLSDNYGRPPIQQGIRNNNYVRNYPYQTIQPTPSASKAQKHLQLSYILLELLGDEGLTHDEVHSILVRCLSLVSRSVFSGVIKNSPQP</sequence>
<organism evidence="1 2">
    <name type="scientific">Pelosinus propionicus DSM 13327</name>
    <dbReference type="NCBI Taxonomy" id="1123291"/>
    <lineage>
        <taxon>Bacteria</taxon>
        <taxon>Bacillati</taxon>
        <taxon>Bacillota</taxon>
        <taxon>Negativicutes</taxon>
        <taxon>Selenomonadales</taxon>
        <taxon>Sporomusaceae</taxon>
        <taxon>Pelosinus</taxon>
    </lineage>
</organism>
<keyword evidence="2" id="KW-1185">Reference proteome</keyword>
<name>A0A1I4NFL5_9FIRM</name>
<dbReference type="OrthoDB" id="1687815at2"/>
<evidence type="ECO:0000313" key="2">
    <source>
        <dbReference type="Proteomes" id="UP000199520"/>
    </source>
</evidence>
<evidence type="ECO:0000313" key="1">
    <source>
        <dbReference type="EMBL" id="SFM14298.1"/>
    </source>
</evidence>
<accession>A0A1I4NFL5</accession>
<dbReference type="Proteomes" id="UP000199520">
    <property type="component" value="Unassembled WGS sequence"/>
</dbReference>
<dbReference type="AlphaFoldDB" id="A0A1I4NFL5"/>
<dbReference type="RefSeq" id="WP_090941594.1">
    <property type="nucleotide sequence ID" value="NZ_FOTS01000046.1"/>
</dbReference>
<dbReference type="EMBL" id="FOTS01000046">
    <property type="protein sequence ID" value="SFM14298.1"/>
    <property type="molecule type" value="Genomic_DNA"/>
</dbReference>
<gene>
    <name evidence="1" type="ORF">SAMN04490355_10463</name>
</gene>
<reference evidence="2" key="1">
    <citation type="submission" date="2016-10" db="EMBL/GenBank/DDBJ databases">
        <authorList>
            <person name="Varghese N."/>
            <person name="Submissions S."/>
        </authorList>
    </citation>
    <scope>NUCLEOTIDE SEQUENCE [LARGE SCALE GENOMIC DNA]</scope>
    <source>
        <strain evidence="2">DSM 13327</strain>
    </source>
</reference>
<protein>
    <submittedName>
        <fullName evidence="1">Uncharacterized protein</fullName>
    </submittedName>
</protein>